<dbReference type="GO" id="GO:0071972">
    <property type="term" value="F:peptidoglycan L,D-transpeptidase activity"/>
    <property type="evidence" value="ECO:0007669"/>
    <property type="project" value="TreeGrafter"/>
</dbReference>
<dbReference type="Gene3D" id="2.40.440.10">
    <property type="entry name" value="L,D-transpeptidase catalytic domain-like"/>
    <property type="match status" value="1"/>
</dbReference>
<dbReference type="AlphaFoldDB" id="A0A9X3S7N0"/>
<protein>
    <submittedName>
        <fullName evidence="10">L,D-transpeptidase family protein</fullName>
    </submittedName>
</protein>
<dbReference type="PROSITE" id="PS52029">
    <property type="entry name" value="LD_TPASE"/>
    <property type="match status" value="1"/>
</dbReference>
<feature type="region of interest" description="Disordered" evidence="7">
    <location>
        <begin position="20"/>
        <end position="45"/>
    </location>
</feature>
<dbReference type="GO" id="GO:0016740">
    <property type="term" value="F:transferase activity"/>
    <property type="evidence" value="ECO:0007669"/>
    <property type="project" value="UniProtKB-KW"/>
</dbReference>
<organism evidence="10 11">
    <name type="scientific">Solirubrobacter ginsenosidimutans</name>
    <dbReference type="NCBI Taxonomy" id="490573"/>
    <lineage>
        <taxon>Bacteria</taxon>
        <taxon>Bacillati</taxon>
        <taxon>Actinomycetota</taxon>
        <taxon>Thermoleophilia</taxon>
        <taxon>Solirubrobacterales</taxon>
        <taxon>Solirubrobacteraceae</taxon>
        <taxon>Solirubrobacter</taxon>
    </lineage>
</organism>
<dbReference type="SUPFAM" id="SSF47090">
    <property type="entry name" value="PGBD-like"/>
    <property type="match status" value="1"/>
</dbReference>
<keyword evidence="2" id="KW-0808">Transferase</keyword>
<evidence type="ECO:0000256" key="2">
    <source>
        <dbReference type="ARBA" id="ARBA00022679"/>
    </source>
</evidence>
<evidence type="ECO:0000313" key="11">
    <source>
        <dbReference type="Proteomes" id="UP001149140"/>
    </source>
</evidence>
<dbReference type="GO" id="GO:0018104">
    <property type="term" value="P:peptidoglycan-protein cross-linking"/>
    <property type="evidence" value="ECO:0007669"/>
    <property type="project" value="TreeGrafter"/>
</dbReference>
<gene>
    <name evidence="10" type="ORF">OM076_38635</name>
</gene>
<dbReference type="InterPro" id="IPR036366">
    <property type="entry name" value="PGBDSf"/>
</dbReference>
<dbReference type="InterPro" id="IPR005490">
    <property type="entry name" value="LD_TPept_cat_dom"/>
</dbReference>
<feature type="compositionally biased region" description="Pro residues" evidence="7">
    <location>
        <begin position="23"/>
        <end position="44"/>
    </location>
</feature>
<evidence type="ECO:0000256" key="5">
    <source>
        <dbReference type="ARBA" id="ARBA00023316"/>
    </source>
</evidence>
<dbReference type="InterPro" id="IPR038063">
    <property type="entry name" value="Transpep_catalytic_dom"/>
</dbReference>
<evidence type="ECO:0000256" key="1">
    <source>
        <dbReference type="ARBA" id="ARBA00004752"/>
    </source>
</evidence>
<evidence type="ECO:0000256" key="4">
    <source>
        <dbReference type="ARBA" id="ARBA00022984"/>
    </source>
</evidence>
<evidence type="ECO:0000313" key="10">
    <source>
        <dbReference type="EMBL" id="MDA0166246.1"/>
    </source>
</evidence>
<feature type="signal peptide" evidence="8">
    <location>
        <begin position="1"/>
        <end position="18"/>
    </location>
</feature>
<sequence length="336" mass="35743">MKRPALALLMALALPAQAAAQTPPDPVPTPPPAVPTPAPTPPPAATAKLSVSVLGGLSGKTPAALTGQTFTARVVMKPFVANEGAVLRVYRGSKKLQVKSLKFKAVNGGTAGVAQFKVSSKVSARLTLKVSHRATPGLVTTVAKPLRINVVRAYAGPGSKGPAVKYLQERLAALHYVTSRSGVYDGATGRAIMAWRKVAGYSRTYIATPDVFSGMLKGRGVFKVRHPGDGRHVEARLNQQVLALINGSKVERIYHTSSGKPSTPTVQGKFRVYMKTPGTNAKGMVDSNYFIRGYAIHGYADVPAYNASHGCLRVPVPNARSIYDWLRIGDVVWVEP</sequence>
<dbReference type="RefSeq" id="WP_270045503.1">
    <property type="nucleotide sequence ID" value="NZ_JAPDOD010000061.1"/>
</dbReference>
<comment type="pathway">
    <text evidence="1 6">Cell wall biogenesis; peptidoglycan biosynthesis.</text>
</comment>
<dbReference type="GO" id="GO:0008360">
    <property type="term" value="P:regulation of cell shape"/>
    <property type="evidence" value="ECO:0007669"/>
    <property type="project" value="UniProtKB-UniRule"/>
</dbReference>
<dbReference type="Proteomes" id="UP001149140">
    <property type="component" value="Unassembled WGS sequence"/>
</dbReference>
<dbReference type="Pfam" id="PF03734">
    <property type="entry name" value="YkuD"/>
    <property type="match status" value="1"/>
</dbReference>
<comment type="caution">
    <text evidence="10">The sequence shown here is derived from an EMBL/GenBank/DDBJ whole genome shotgun (WGS) entry which is preliminary data.</text>
</comment>
<keyword evidence="4 6" id="KW-0573">Peptidoglycan synthesis</keyword>
<keyword evidence="8" id="KW-0732">Signal</keyword>
<dbReference type="PANTHER" id="PTHR30582">
    <property type="entry name" value="L,D-TRANSPEPTIDASE"/>
    <property type="match status" value="1"/>
</dbReference>
<feature type="active site" description="Nucleophile" evidence="6">
    <location>
        <position position="311"/>
    </location>
</feature>
<keyword evidence="3 6" id="KW-0133">Cell shape</keyword>
<dbReference type="GO" id="GO:0071555">
    <property type="term" value="P:cell wall organization"/>
    <property type="evidence" value="ECO:0007669"/>
    <property type="project" value="UniProtKB-UniRule"/>
</dbReference>
<dbReference type="InterPro" id="IPR036365">
    <property type="entry name" value="PGBD-like_sf"/>
</dbReference>
<evidence type="ECO:0000256" key="3">
    <source>
        <dbReference type="ARBA" id="ARBA00022960"/>
    </source>
</evidence>
<evidence type="ECO:0000256" key="8">
    <source>
        <dbReference type="SAM" id="SignalP"/>
    </source>
</evidence>
<feature type="domain" description="L,D-TPase catalytic" evidence="9">
    <location>
        <begin position="231"/>
        <end position="335"/>
    </location>
</feature>
<dbReference type="Gene3D" id="1.10.101.10">
    <property type="entry name" value="PGBD-like superfamily/PGBD"/>
    <property type="match status" value="1"/>
</dbReference>
<dbReference type="PANTHER" id="PTHR30582:SF2">
    <property type="entry name" value="L,D-TRANSPEPTIDASE YCIB-RELATED"/>
    <property type="match status" value="1"/>
</dbReference>
<evidence type="ECO:0000259" key="9">
    <source>
        <dbReference type="PROSITE" id="PS52029"/>
    </source>
</evidence>
<evidence type="ECO:0000256" key="6">
    <source>
        <dbReference type="PROSITE-ProRule" id="PRU01373"/>
    </source>
</evidence>
<reference evidence="10" key="1">
    <citation type="submission" date="2022-10" db="EMBL/GenBank/DDBJ databases">
        <title>The WGS of Solirubrobacter ginsenosidimutans DSM 21036.</title>
        <authorList>
            <person name="Jiang Z."/>
        </authorList>
    </citation>
    <scope>NUCLEOTIDE SEQUENCE</scope>
    <source>
        <strain evidence="10">DSM 21036</strain>
    </source>
</reference>
<dbReference type="CDD" id="cd16913">
    <property type="entry name" value="YkuD_like"/>
    <property type="match status" value="1"/>
</dbReference>
<dbReference type="EMBL" id="JAPDOD010000061">
    <property type="protein sequence ID" value="MDA0166246.1"/>
    <property type="molecule type" value="Genomic_DNA"/>
</dbReference>
<dbReference type="SUPFAM" id="SSF141523">
    <property type="entry name" value="L,D-transpeptidase catalytic domain-like"/>
    <property type="match status" value="1"/>
</dbReference>
<feature type="chain" id="PRO_5040949296" evidence="8">
    <location>
        <begin position="19"/>
        <end position="336"/>
    </location>
</feature>
<evidence type="ECO:0000256" key="7">
    <source>
        <dbReference type="SAM" id="MobiDB-lite"/>
    </source>
</evidence>
<keyword evidence="11" id="KW-1185">Reference proteome</keyword>
<feature type="active site" description="Proton donor/acceptor" evidence="6">
    <location>
        <position position="297"/>
    </location>
</feature>
<name>A0A9X3S7N0_9ACTN</name>
<accession>A0A9X3S7N0</accession>
<dbReference type="InterPro" id="IPR050979">
    <property type="entry name" value="LD-transpeptidase"/>
</dbReference>
<keyword evidence="5 6" id="KW-0961">Cell wall biogenesis/degradation</keyword>
<dbReference type="GO" id="GO:0005576">
    <property type="term" value="C:extracellular region"/>
    <property type="evidence" value="ECO:0007669"/>
    <property type="project" value="TreeGrafter"/>
</dbReference>
<proteinExistence type="predicted"/>